<gene>
    <name evidence="11" type="ORF">LE_TR16333_c3_g1_i1_g.52411</name>
</gene>
<feature type="coiled-coil region" evidence="8">
    <location>
        <begin position="386"/>
        <end position="443"/>
    </location>
</feature>
<sequence length="507" mass="57102">MVAVPRLRIKFGPEGSVKTFQKVPDIHNPGHAKLIEKSFGEDVNQSRKRGPNELEEVQAKKMQKLDRFLSSQCFTLLKLLMDQEYGWLFNEPVDPVKLKIPDYFSVVSKPMDLGTVKSRLLKNAYSSADEFAADVRLTFDNAMLYNPPDHFVHEMAKKFKEIFEVRWGSLERKKKLSKLSVSEVDCTRQRRTETAAASSGRLPKPVKEKSEKVSLLLKPVKGESKKDTPVVTPKALATKLRVKKLEQGLGISSTVKIPSKGSGLITSCKCGSCGRITCICLKSCNSSGSEVSSLTDCLVKNTSGSQATESDPQSNGSVSSRNEKNGCVSSQLDKPLNELKTTLPAMPPLPPEKALRAAILKGQFAETILRAKHRKVLDQNNNKADLIRIQIEKEQMERAQREEKARIVAEMRAAEIARRMRAETELKQKRERQRLELEMMRKTFDFEENNFLILDKDLVKICGSSNLTRTMLLKLGLLLRKDDCVEEMDSEIPDAMRIDDLEEGEIF</sequence>
<organism evidence="11">
    <name type="scientific">Noccaea caerulescens</name>
    <name type="common">Alpine penny-cress</name>
    <name type="synonym">Thlaspi caerulescens</name>
    <dbReference type="NCBI Taxonomy" id="107243"/>
    <lineage>
        <taxon>Eukaryota</taxon>
        <taxon>Viridiplantae</taxon>
        <taxon>Streptophyta</taxon>
        <taxon>Embryophyta</taxon>
        <taxon>Tracheophyta</taxon>
        <taxon>Spermatophyta</taxon>
        <taxon>Magnoliopsida</taxon>
        <taxon>eudicotyledons</taxon>
        <taxon>Gunneridae</taxon>
        <taxon>Pentapetalae</taxon>
        <taxon>rosids</taxon>
        <taxon>malvids</taxon>
        <taxon>Brassicales</taxon>
        <taxon>Brassicaceae</taxon>
        <taxon>Coluteocarpeae</taxon>
        <taxon>Noccaea</taxon>
    </lineage>
</organism>
<dbReference type="InterPro" id="IPR052442">
    <property type="entry name" value="Env_Response_Regulator"/>
</dbReference>
<accession>A0A1J3GFT7</accession>
<evidence type="ECO:0000259" key="10">
    <source>
        <dbReference type="PROSITE" id="PS50014"/>
    </source>
</evidence>
<dbReference type="GO" id="GO:0005634">
    <property type="term" value="C:nucleus"/>
    <property type="evidence" value="ECO:0007669"/>
    <property type="project" value="UniProtKB-SubCell"/>
</dbReference>
<dbReference type="Gene3D" id="1.20.920.10">
    <property type="entry name" value="Bromodomain-like"/>
    <property type="match status" value="1"/>
</dbReference>
<name>A0A1J3GFT7_NOCCA</name>
<reference evidence="11" key="1">
    <citation type="submission" date="2016-07" db="EMBL/GenBank/DDBJ databases">
        <title>De novo transcriptome assembly of four accessions of the metal hyperaccumulator plant Noccaea caerulescens.</title>
        <authorList>
            <person name="Blande D."/>
            <person name="Halimaa P."/>
            <person name="Tervahauta A.I."/>
            <person name="Aarts M.G."/>
            <person name="Karenlampi S.O."/>
        </authorList>
    </citation>
    <scope>NUCLEOTIDE SEQUENCE</scope>
</reference>
<keyword evidence="5" id="KW-0804">Transcription</keyword>
<evidence type="ECO:0000256" key="5">
    <source>
        <dbReference type="ARBA" id="ARBA00023163"/>
    </source>
</evidence>
<dbReference type="Pfam" id="PF00439">
    <property type="entry name" value="Bromodomain"/>
    <property type="match status" value="1"/>
</dbReference>
<evidence type="ECO:0000256" key="1">
    <source>
        <dbReference type="ARBA" id="ARBA00004123"/>
    </source>
</evidence>
<dbReference type="InterPro" id="IPR036427">
    <property type="entry name" value="Bromodomain-like_sf"/>
</dbReference>
<keyword evidence="4 7" id="KW-0103">Bromodomain</keyword>
<feature type="domain" description="Bromo" evidence="10">
    <location>
        <begin position="81"/>
        <end position="153"/>
    </location>
</feature>
<dbReference type="PANTHER" id="PTHR46136">
    <property type="entry name" value="TRANSCRIPTION FACTOR GTE8"/>
    <property type="match status" value="1"/>
</dbReference>
<dbReference type="InterPro" id="IPR001487">
    <property type="entry name" value="Bromodomain"/>
</dbReference>
<dbReference type="CDD" id="cd05506">
    <property type="entry name" value="Bromo_plant1"/>
    <property type="match status" value="1"/>
</dbReference>
<protein>
    <submittedName>
        <fullName evidence="11">Transcription factor GTE12</fullName>
    </submittedName>
</protein>
<proteinExistence type="predicted"/>
<evidence type="ECO:0000256" key="3">
    <source>
        <dbReference type="ARBA" id="ARBA00023054"/>
    </source>
</evidence>
<keyword evidence="3 8" id="KW-0175">Coiled coil</keyword>
<evidence type="ECO:0000256" key="2">
    <source>
        <dbReference type="ARBA" id="ARBA00023015"/>
    </source>
</evidence>
<dbReference type="PROSITE" id="PS50014">
    <property type="entry name" value="BROMODOMAIN_2"/>
    <property type="match status" value="1"/>
</dbReference>
<dbReference type="AlphaFoldDB" id="A0A1J3GFT7"/>
<keyword evidence="6" id="KW-0539">Nucleus</keyword>
<dbReference type="PANTHER" id="PTHR46136:SF19">
    <property type="entry name" value="TRANSCRIPTION FACTOR GTE12"/>
    <property type="match status" value="1"/>
</dbReference>
<feature type="region of interest" description="Disordered" evidence="9">
    <location>
        <begin position="302"/>
        <end position="330"/>
    </location>
</feature>
<evidence type="ECO:0000256" key="6">
    <source>
        <dbReference type="ARBA" id="ARBA00023242"/>
    </source>
</evidence>
<evidence type="ECO:0000313" key="11">
    <source>
        <dbReference type="EMBL" id="JAU54995.1"/>
    </source>
</evidence>
<dbReference type="PRINTS" id="PR00503">
    <property type="entry name" value="BROMODOMAIN"/>
</dbReference>
<dbReference type="SUPFAM" id="SSF47370">
    <property type="entry name" value="Bromodomain"/>
    <property type="match status" value="1"/>
</dbReference>
<evidence type="ECO:0000256" key="8">
    <source>
        <dbReference type="SAM" id="Coils"/>
    </source>
</evidence>
<comment type="subcellular location">
    <subcellularLocation>
        <location evidence="1">Nucleus</location>
    </subcellularLocation>
</comment>
<evidence type="ECO:0000256" key="7">
    <source>
        <dbReference type="PROSITE-ProRule" id="PRU00035"/>
    </source>
</evidence>
<dbReference type="EMBL" id="GEVL01022346">
    <property type="protein sequence ID" value="JAU54995.1"/>
    <property type="molecule type" value="Transcribed_RNA"/>
</dbReference>
<dbReference type="InterPro" id="IPR037377">
    <property type="entry name" value="GTE_bromo"/>
</dbReference>
<evidence type="ECO:0000256" key="9">
    <source>
        <dbReference type="SAM" id="MobiDB-lite"/>
    </source>
</evidence>
<dbReference type="SMART" id="SM00297">
    <property type="entry name" value="BROMO"/>
    <property type="match status" value="1"/>
</dbReference>
<evidence type="ECO:0000256" key="4">
    <source>
        <dbReference type="ARBA" id="ARBA00023117"/>
    </source>
</evidence>
<keyword evidence="2" id="KW-0805">Transcription regulation</keyword>
<feature type="compositionally biased region" description="Polar residues" evidence="9">
    <location>
        <begin position="302"/>
        <end position="320"/>
    </location>
</feature>